<dbReference type="InterPro" id="IPR013083">
    <property type="entry name" value="Znf_RING/FYVE/PHD"/>
</dbReference>
<evidence type="ECO:0000256" key="4">
    <source>
        <dbReference type="PROSITE-ProRule" id="PRU00175"/>
    </source>
</evidence>
<dbReference type="OrthoDB" id="21204at2759"/>
<dbReference type="SUPFAM" id="SSF57850">
    <property type="entry name" value="RING/U-box"/>
    <property type="match status" value="1"/>
</dbReference>
<dbReference type="InterPro" id="IPR051834">
    <property type="entry name" value="RING_finger_E3_ligase"/>
</dbReference>
<evidence type="ECO:0000256" key="3">
    <source>
        <dbReference type="ARBA" id="ARBA00022833"/>
    </source>
</evidence>
<reference evidence="6 7" key="1">
    <citation type="submission" date="2019-11" db="EMBL/GenBank/DDBJ databases">
        <title>Whole genome sequence of Oryza granulata.</title>
        <authorList>
            <person name="Li W."/>
        </authorList>
    </citation>
    <scope>NUCLEOTIDE SEQUENCE [LARGE SCALE GENOMIC DNA]</scope>
    <source>
        <strain evidence="7">cv. Menghai</strain>
        <tissue evidence="6">Leaf</tissue>
    </source>
</reference>
<dbReference type="PANTHER" id="PTHR45931:SF23">
    <property type="entry name" value="OS12G0134500 PROTEIN"/>
    <property type="match status" value="1"/>
</dbReference>
<evidence type="ECO:0000256" key="2">
    <source>
        <dbReference type="ARBA" id="ARBA00022771"/>
    </source>
</evidence>
<feature type="domain" description="RING-type" evidence="5">
    <location>
        <begin position="42"/>
        <end position="83"/>
    </location>
</feature>
<evidence type="ECO:0000256" key="1">
    <source>
        <dbReference type="ARBA" id="ARBA00022723"/>
    </source>
</evidence>
<sequence length="98" mass="11069">MEVEQALLANTGAGAEKAHISSEMAAATLHQPKVGETRERDCAVCLQDFVKGNELRMMPCSHSFHEQCIFRWLCVSLDCPICRFVMPSEEQEQRVIDE</sequence>
<gene>
    <name evidence="6" type="ORF">E2562_039142</name>
</gene>
<evidence type="ECO:0000313" key="7">
    <source>
        <dbReference type="Proteomes" id="UP000479710"/>
    </source>
</evidence>
<keyword evidence="2 4" id="KW-0863">Zinc-finger</keyword>
<dbReference type="GO" id="GO:0006511">
    <property type="term" value="P:ubiquitin-dependent protein catabolic process"/>
    <property type="evidence" value="ECO:0007669"/>
    <property type="project" value="TreeGrafter"/>
</dbReference>
<evidence type="ECO:0000313" key="6">
    <source>
        <dbReference type="EMBL" id="KAF0915833.1"/>
    </source>
</evidence>
<dbReference type="EMBL" id="SPHZ02000006">
    <property type="protein sequence ID" value="KAF0915833.1"/>
    <property type="molecule type" value="Genomic_DNA"/>
</dbReference>
<dbReference type="InterPro" id="IPR001841">
    <property type="entry name" value="Znf_RING"/>
</dbReference>
<dbReference type="AlphaFoldDB" id="A0A6G1DVY6"/>
<dbReference type="GO" id="GO:0061630">
    <property type="term" value="F:ubiquitin protein ligase activity"/>
    <property type="evidence" value="ECO:0007669"/>
    <property type="project" value="TreeGrafter"/>
</dbReference>
<keyword evidence="7" id="KW-1185">Reference proteome</keyword>
<dbReference type="PROSITE" id="PS50089">
    <property type="entry name" value="ZF_RING_2"/>
    <property type="match status" value="1"/>
</dbReference>
<dbReference type="GO" id="GO:0008270">
    <property type="term" value="F:zinc ion binding"/>
    <property type="evidence" value="ECO:0007669"/>
    <property type="project" value="UniProtKB-KW"/>
</dbReference>
<organism evidence="6 7">
    <name type="scientific">Oryza meyeriana var. granulata</name>
    <dbReference type="NCBI Taxonomy" id="110450"/>
    <lineage>
        <taxon>Eukaryota</taxon>
        <taxon>Viridiplantae</taxon>
        <taxon>Streptophyta</taxon>
        <taxon>Embryophyta</taxon>
        <taxon>Tracheophyta</taxon>
        <taxon>Spermatophyta</taxon>
        <taxon>Magnoliopsida</taxon>
        <taxon>Liliopsida</taxon>
        <taxon>Poales</taxon>
        <taxon>Poaceae</taxon>
        <taxon>BOP clade</taxon>
        <taxon>Oryzoideae</taxon>
        <taxon>Oryzeae</taxon>
        <taxon>Oryzinae</taxon>
        <taxon>Oryza</taxon>
        <taxon>Oryza meyeriana</taxon>
    </lineage>
</organism>
<dbReference type="SMART" id="SM00184">
    <property type="entry name" value="RING"/>
    <property type="match status" value="1"/>
</dbReference>
<name>A0A6G1DVY6_9ORYZ</name>
<dbReference type="Proteomes" id="UP000479710">
    <property type="component" value="Unassembled WGS sequence"/>
</dbReference>
<dbReference type="PANTHER" id="PTHR45931">
    <property type="entry name" value="SI:CH211-59O9.10"/>
    <property type="match status" value="1"/>
</dbReference>
<accession>A0A6G1DVY6</accession>
<keyword evidence="3" id="KW-0862">Zinc</keyword>
<evidence type="ECO:0000259" key="5">
    <source>
        <dbReference type="PROSITE" id="PS50089"/>
    </source>
</evidence>
<keyword evidence="1" id="KW-0479">Metal-binding</keyword>
<dbReference type="Gene3D" id="3.30.40.10">
    <property type="entry name" value="Zinc/RING finger domain, C3HC4 (zinc finger)"/>
    <property type="match status" value="1"/>
</dbReference>
<protein>
    <recommendedName>
        <fullName evidence="5">RING-type domain-containing protein</fullName>
    </recommendedName>
</protein>
<dbReference type="GO" id="GO:0005634">
    <property type="term" value="C:nucleus"/>
    <property type="evidence" value="ECO:0007669"/>
    <property type="project" value="TreeGrafter"/>
</dbReference>
<comment type="caution">
    <text evidence="6">The sequence shown here is derived from an EMBL/GenBank/DDBJ whole genome shotgun (WGS) entry which is preliminary data.</text>
</comment>
<proteinExistence type="predicted"/>
<dbReference type="Pfam" id="PF13639">
    <property type="entry name" value="zf-RING_2"/>
    <property type="match status" value="1"/>
</dbReference>